<dbReference type="GO" id="GO:0042421">
    <property type="term" value="P:norepinephrine biosynthetic process"/>
    <property type="evidence" value="ECO:0007669"/>
    <property type="project" value="TreeGrafter"/>
</dbReference>
<dbReference type="SMART" id="SM00664">
    <property type="entry name" value="DoH"/>
    <property type="match status" value="1"/>
</dbReference>
<keyword evidence="4" id="KW-0560">Oxidoreductase</keyword>
<accession>E9JGS5</accession>
<evidence type="ECO:0000256" key="6">
    <source>
        <dbReference type="ARBA" id="ARBA00023033"/>
    </source>
</evidence>
<keyword evidence="9" id="KW-0732">Signal</keyword>
<keyword evidence="7" id="KW-1015">Disulfide bond</keyword>
<dbReference type="Pfam" id="PF01082">
    <property type="entry name" value="Cu2_monooxygen"/>
    <property type="match status" value="1"/>
</dbReference>
<dbReference type="GO" id="GO:0004500">
    <property type="term" value="F:dopamine beta-monooxygenase activity"/>
    <property type="evidence" value="ECO:0007669"/>
    <property type="project" value="InterPro"/>
</dbReference>
<dbReference type="AlphaFoldDB" id="E9JGS5"/>
<evidence type="ECO:0000256" key="8">
    <source>
        <dbReference type="ARBA" id="ARBA00023180"/>
    </source>
</evidence>
<dbReference type="SUPFAM" id="SSF49742">
    <property type="entry name" value="PHM/PNGase F"/>
    <property type="match status" value="2"/>
</dbReference>
<evidence type="ECO:0000256" key="9">
    <source>
        <dbReference type="SAM" id="SignalP"/>
    </source>
</evidence>
<dbReference type="Gene3D" id="2.60.120.230">
    <property type="match status" value="1"/>
</dbReference>
<evidence type="ECO:0000313" key="11">
    <source>
        <dbReference type="EMBL" id="ADP08787.1"/>
    </source>
</evidence>
<organism evidence="11">
    <name type="scientific">Azumapecten farreri</name>
    <name type="common">Farrer's scallop</name>
    <name type="synonym">Chlamys farreri</name>
    <dbReference type="NCBI Taxonomy" id="106299"/>
    <lineage>
        <taxon>Eukaryota</taxon>
        <taxon>Metazoa</taxon>
        <taxon>Spiralia</taxon>
        <taxon>Lophotrochozoa</taxon>
        <taxon>Mollusca</taxon>
        <taxon>Bivalvia</taxon>
        <taxon>Autobranchia</taxon>
        <taxon>Pteriomorphia</taxon>
        <taxon>Pectinida</taxon>
        <taxon>Pectinoidea</taxon>
        <taxon>Pectinidae</taxon>
        <taxon>Azumapecten</taxon>
    </lineage>
</organism>
<dbReference type="PANTHER" id="PTHR10157:SF23">
    <property type="entry name" value="MOXD1 HOMOLOG 1"/>
    <property type="match status" value="1"/>
</dbReference>
<feature type="chain" id="PRO_5003239746" evidence="9">
    <location>
        <begin position="18"/>
        <end position="603"/>
    </location>
</feature>
<dbReference type="InterPro" id="IPR014784">
    <property type="entry name" value="Cu2_ascorb_mOase-like_C"/>
</dbReference>
<dbReference type="GO" id="GO:0005507">
    <property type="term" value="F:copper ion binding"/>
    <property type="evidence" value="ECO:0007669"/>
    <property type="project" value="InterPro"/>
</dbReference>
<keyword evidence="3" id="KW-0479">Metal-binding</keyword>
<dbReference type="PROSITE" id="PS50836">
    <property type="entry name" value="DOMON"/>
    <property type="match status" value="1"/>
</dbReference>
<keyword evidence="6" id="KW-0503">Monooxygenase</keyword>
<evidence type="ECO:0000256" key="2">
    <source>
        <dbReference type="ARBA" id="ARBA00010676"/>
    </source>
</evidence>
<dbReference type="GO" id="GO:0005615">
    <property type="term" value="C:extracellular space"/>
    <property type="evidence" value="ECO:0007669"/>
    <property type="project" value="TreeGrafter"/>
</dbReference>
<comment type="similarity">
    <text evidence="2">Belongs to the copper type II ascorbate-dependent monooxygenase family.</text>
</comment>
<evidence type="ECO:0000256" key="3">
    <source>
        <dbReference type="ARBA" id="ARBA00022723"/>
    </source>
</evidence>
<evidence type="ECO:0000256" key="1">
    <source>
        <dbReference type="ARBA" id="ARBA00001973"/>
    </source>
</evidence>
<dbReference type="Pfam" id="PF03712">
    <property type="entry name" value="Cu2_monoox_C"/>
    <property type="match status" value="1"/>
</dbReference>
<name>E9JGS5_AZUFA</name>
<dbReference type="Gene3D" id="2.60.120.310">
    <property type="entry name" value="Copper type II, ascorbate-dependent monooxygenase, N-terminal domain"/>
    <property type="match status" value="1"/>
</dbReference>
<evidence type="ECO:0000256" key="7">
    <source>
        <dbReference type="ARBA" id="ARBA00023157"/>
    </source>
</evidence>
<comment type="cofactor">
    <cofactor evidence="1">
        <name>Cu(2+)</name>
        <dbReference type="ChEBI" id="CHEBI:29036"/>
    </cofactor>
</comment>
<evidence type="ECO:0000259" key="10">
    <source>
        <dbReference type="PROSITE" id="PS50836"/>
    </source>
</evidence>
<reference evidence="11" key="1">
    <citation type="submission" date="2009-10" db="EMBL/GenBank/DDBJ databases">
        <authorList>
            <person name="Song L.S."/>
            <person name="Zhou Z."/>
            <person name="Wang L.L."/>
        </authorList>
    </citation>
    <scope>NUCLEOTIDE SEQUENCE</scope>
</reference>
<dbReference type="InterPro" id="IPR045266">
    <property type="entry name" value="DOH_DOMON"/>
</dbReference>
<dbReference type="EMBL" id="GU131142">
    <property type="protein sequence ID" value="ADP08787.1"/>
    <property type="molecule type" value="mRNA"/>
</dbReference>
<dbReference type="PANTHER" id="PTHR10157">
    <property type="entry name" value="DOPAMINE BETA HYDROXYLASE RELATED"/>
    <property type="match status" value="1"/>
</dbReference>
<dbReference type="InterPro" id="IPR024548">
    <property type="entry name" value="Cu2_monoox_C"/>
</dbReference>
<feature type="domain" description="DOMON" evidence="10">
    <location>
        <begin position="75"/>
        <end position="191"/>
    </location>
</feature>
<keyword evidence="8" id="KW-0325">Glycoprotein</keyword>
<dbReference type="GO" id="GO:0030667">
    <property type="term" value="C:secretory granule membrane"/>
    <property type="evidence" value="ECO:0007669"/>
    <property type="project" value="TreeGrafter"/>
</dbReference>
<sequence>MNIKIFCLCLCFYFTTAKVVTTETPLAASSAVDGVNVVTKSTSSNVASTTSRPAVAATHQKPTPSHSFAHDVRLDEDGAYWLFWESNETHVTFETHVKTRGYVGFGLSGNGQMFPGDVVVGWVKEGVTHFKDCHTVEHVMPKEDDSQDWTLLHGEENDFGTLLRFTRKLDTCDDDDFKITDDTIRVIFSFHLDDPVDITSLPWHGVARRGSRALLLLSATSASAVTMPADLQSFGLLKKNYHVPSAGTTYHCSTFRLPDLNQKHHMIKYEPYVQKGNEKHVHHIVLYFYDREIDRQYDNINYDCTRGKSTPQGLRGMRSIFLVWAVGGGTYYLPGHVGIPLGTDQDPKFFVMETHYDNPTRKTDIVDSSGIIISYTTQLRQHDAGMMYTGSSVSPRQIVPPYEKAFVTCSYCPEECFDRALPDEGVKVFAVFQHAHLLGTAIKTRHFRNGTELEPFANDKHYDFDFQDIRAKTHEINVQKGDSVSVECTYDSRYKTKPTFGGISTEEEMCISMLLFYPRTRLNGCVSSPRFEAVNQNSTHHTVEMIKHWDWTQPAVRRHFKSVLADTDYDMSCFGYHMDYHPYIKKMKVPTATYQEPRGNCPT</sequence>
<evidence type="ECO:0000256" key="5">
    <source>
        <dbReference type="ARBA" id="ARBA00023008"/>
    </source>
</evidence>
<dbReference type="PRINTS" id="PR00767">
    <property type="entry name" value="DBMONOXGNASE"/>
</dbReference>
<dbReference type="InterPro" id="IPR000945">
    <property type="entry name" value="DBH-like"/>
</dbReference>
<dbReference type="Pfam" id="PF03351">
    <property type="entry name" value="DOMON"/>
    <property type="match status" value="1"/>
</dbReference>
<gene>
    <name evidence="11" type="primary">DBH</name>
</gene>
<dbReference type="FunFam" id="2.60.120.310:FF:000004">
    <property type="entry name" value="DBH-like monooxygenase protein 1"/>
    <property type="match status" value="1"/>
</dbReference>
<dbReference type="InterPro" id="IPR008977">
    <property type="entry name" value="PHM/PNGase_F_dom_sf"/>
</dbReference>
<dbReference type="InterPro" id="IPR028460">
    <property type="entry name" value="Tbh/DBH"/>
</dbReference>
<dbReference type="FunFam" id="2.60.120.230:FF:000001">
    <property type="entry name" value="Monooxygenase, DBH-like 1"/>
    <property type="match status" value="1"/>
</dbReference>
<evidence type="ECO:0000256" key="4">
    <source>
        <dbReference type="ARBA" id="ARBA00023002"/>
    </source>
</evidence>
<protein>
    <submittedName>
        <fullName evidence="11">Dopamine beta hydroxylase</fullName>
    </submittedName>
</protein>
<feature type="signal peptide" evidence="9">
    <location>
        <begin position="1"/>
        <end position="17"/>
    </location>
</feature>
<proteinExistence type="evidence at transcript level"/>
<dbReference type="InterPro" id="IPR005018">
    <property type="entry name" value="DOMON_domain"/>
</dbReference>
<dbReference type="InterPro" id="IPR036939">
    <property type="entry name" value="Cu2_ascorb_mOase_N_sf"/>
</dbReference>
<reference evidence="11" key="2">
    <citation type="journal article" date="2011" name="Fish Shellfish Immunol.">
        <title>A dopamine beta hydroxylase from Chlamys farreri and its induced mRNA expression in the haemocytes after LPS stimulation.</title>
        <authorList>
            <person name="Zhou Z."/>
            <person name="Wang L."/>
            <person name="Yang J."/>
            <person name="Zhang H."/>
            <person name="Kong P."/>
            <person name="Wang M."/>
            <person name="Qiu L."/>
            <person name="Song L."/>
        </authorList>
    </citation>
    <scope>NUCLEOTIDE SEQUENCE</scope>
</reference>
<keyword evidence="5" id="KW-0186">Copper</keyword>
<dbReference type="CDD" id="cd09631">
    <property type="entry name" value="DOMON_DOH"/>
    <property type="match status" value="1"/>
</dbReference>
<dbReference type="GO" id="GO:0006589">
    <property type="term" value="P:octopamine biosynthetic process"/>
    <property type="evidence" value="ECO:0007669"/>
    <property type="project" value="TreeGrafter"/>
</dbReference>
<dbReference type="BRENDA" id="1.14.17.1">
    <property type="organism ID" value="8901"/>
</dbReference>
<dbReference type="InterPro" id="IPR000323">
    <property type="entry name" value="Cu2_ascorb_mOase_N"/>
</dbReference>
<dbReference type="GO" id="GO:0042420">
    <property type="term" value="P:dopamine catabolic process"/>
    <property type="evidence" value="ECO:0007669"/>
    <property type="project" value="TreeGrafter"/>
</dbReference>